<sequence>MDAEASGSSPVGVPIERVGQRTVAKTATEASGKPQRHHRVAEFETNPTEQAVKPVWELALAVEHPAQPSALPLNALLDTLHAVYEAYKLDQVCWPYLIPMARLLKAIAAAAGATPFWEYYQRDVPEQALDSVLGRGSVPVTKERSRATDAVCRASPPSIFRWLQHRLRLPLLLPPGIAPETATCSAMSAHASQSNQQRQHDHPLVGSAHGLAEDGCSKDASNPLTRMAGLIRLFEASRAVAPRTTKPGTNPRSPSIIQRSP</sequence>
<dbReference type="AlphaFoldDB" id="A0A7J7INC2"/>
<organism evidence="2 3">
    <name type="scientific">Cyanidiococcus yangmingshanensis</name>
    <dbReference type="NCBI Taxonomy" id="2690220"/>
    <lineage>
        <taxon>Eukaryota</taxon>
        <taxon>Rhodophyta</taxon>
        <taxon>Bangiophyceae</taxon>
        <taxon>Cyanidiales</taxon>
        <taxon>Cyanidiaceae</taxon>
        <taxon>Cyanidiococcus</taxon>
    </lineage>
</organism>
<dbReference type="Proteomes" id="UP000530660">
    <property type="component" value="Unassembled WGS sequence"/>
</dbReference>
<feature type="region of interest" description="Disordered" evidence="1">
    <location>
        <begin position="1"/>
        <end position="38"/>
    </location>
</feature>
<reference evidence="2 3" key="1">
    <citation type="journal article" date="2020" name="J. Phycol.">
        <title>Comparative genome analysis reveals Cyanidiococcus gen. nov., a new extremophilic red algal genus sister to Cyanidioschyzon (Cyanidioschyzonaceae, Rhodophyta).</title>
        <authorList>
            <person name="Liu S.-L."/>
            <person name="Chiang Y.-R."/>
            <person name="Yoon H.S."/>
            <person name="Fu H.-Y."/>
        </authorList>
    </citation>
    <scope>NUCLEOTIDE SEQUENCE [LARGE SCALE GENOMIC DNA]</scope>
    <source>
        <strain evidence="2 3">THAL066</strain>
    </source>
</reference>
<keyword evidence="3" id="KW-1185">Reference proteome</keyword>
<feature type="compositionally biased region" description="Polar residues" evidence="1">
    <location>
        <begin position="246"/>
        <end position="261"/>
    </location>
</feature>
<name>A0A7J7INC2_9RHOD</name>
<protein>
    <submittedName>
        <fullName evidence="2">Anaphase-promoting complex subunit 1</fullName>
    </submittedName>
</protein>
<comment type="caution">
    <text evidence="2">The sequence shown here is derived from an EMBL/GenBank/DDBJ whole genome shotgun (WGS) entry which is preliminary data.</text>
</comment>
<feature type="compositionally biased region" description="Polar residues" evidence="1">
    <location>
        <begin position="185"/>
        <end position="197"/>
    </location>
</feature>
<evidence type="ECO:0000256" key="1">
    <source>
        <dbReference type="SAM" id="MobiDB-lite"/>
    </source>
</evidence>
<dbReference type="EMBL" id="VWRR01000003">
    <property type="protein sequence ID" value="KAF6004632.1"/>
    <property type="molecule type" value="Genomic_DNA"/>
</dbReference>
<feature type="region of interest" description="Disordered" evidence="1">
    <location>
        <begin position="185"/>
        <end position="220"/>
    </location>
</feature>
<evidence type="ECO:0000313" key="2">
    <source>
        <dbReference type="EMBL" id="KAF6004632.1"/>
    </source>
</evidence>
<proteinExistence type="predicted"/>
<accession>A0A7J7INC2</accession>
<gene>
    <name evidence="2" type="primary">ANAPC1_2</name>
    <name evidence="2" type="ORF">F1559_004846</name>
</gene>
<feature type="region of interest" description="Disordered" evidence="1">
    <location>
        <begin position="239"/>
        <end position="261"/>
    </location>
</feature>
<evidence type="ECO:0000313" key="3">
    <source>
        <dbReference type="Proteomes" id="UP000530660"/>
    </source>
</evidence>